<evidence type="ECO:0000313" key="2">
    <source>
        <dbReference type="EMBL" id="EMA42756.1"/>
    </source>
</evidence>
<evidence type="ECO:0000313" key="3">
    <source>
        <dbReference type="Proteomes" id="UP000011669"/>
    </source>
</evidence>
<feature type="transmembrane region" description="Helical" evidence="1">
    <location>
        <begin position="63"/>
        <end position="85"/>
    </location>
</feature>
<dbReference type="Proteomes" id="UP000011669">
    <property type="component" value="Unassembled WGS sequence"/>
</dbReference>
<dbReference type="EMBL" id="AOMD01000033">
    <property type="protein sequence ID" value="EMA42756.1"/>
    <property type="molecule type" value="Genomic_DNA"/>
</dbReference>
<reference evidence="2 3" key="1">
    <citation type="journal article" date="2014" name="PLoS Genet.">
        <title>Phylogenetically driven sequencing of extremely halophilic archaea reveals strategies for static and dynamic osmo-response.</title>
        <authorList>
            <person name="Becker E.A."/>
            <person name="Seitzer P.M."/>
            <person name="Tritt A."/>
            <person name="Larsen D."/>
            <person name="Krusor M."/>
            <person name="Yao A.I."/>
            <person name="Wu D."/>
            <person name="Madern D."/>
            <person name="Eisen J.A."/>
            <person name="Darling A.E."/>
            <person name="Facciotti M.T."/>
        </authorList>
    </citation>
    <scope>NUCLEOTIDE SEQUENCE [LARGE SCALE GENOMIC DNA]</scope>
    <source>
        <strain evidence="2 3">DSM 5350</strain>
    </source>
</reference>
<gene>
    <name evidence="2" type="ORF">C449_16478</name>
</gene>
<accession>M0MAI0</accession>
<feature type="transmembrane region" description="Helical" evidence="1">
    <location>
        <begin position="35"/>
        <end position="57"/>
    </location>
</feature>
<keyword evidence="1" id="KW-1133">Transmembrane helix</keyword>
<proteinExistence type="predicted"/>
<evidence type="ECO:0000256" key="1">
    <source>
        <dbReference type="SAM" id="Phobius"/>
    </source>
</evidence>
<sequence length="169" mass="19511">MEHGEVRLEPLGLGGRLRRHYENLKLAHRQRYERGLLRFGFVLLMGVYSVGQFLYALVFGNEWLAVLGIGGAVGFLVVVYGYFLVRKRIRRWFRGYTDERTIPVRAIESIDPRPKRPFRAPHIVIHYSEYGTEAKRYVGVCTQTPLADEEFETAKAVLMDEHDLPITTA</sequence>
<name>M0MAI0_9EURY</name>
<keyword evidence="3" id="KW-1185">Reference proteome</keyword>
<dbReference type="RefSeq" id="WP_006079152.1">
    <property type="nucleotide sequence ID" value="NZ_AOMD01000033.1"/>
</dbReference>
<dbReference type="PATRIC" id="fig|1227455.4.peg.3355"/>
<comment type="caution">
    <text evidence="2">The sequence shown here is derived from an EMBL/GenBank/DDBJ whole genome shotgun (WGS) entry which is preliminary data.</text>
</comment>
<keyword evidence="1" id="KW-0812">Transmembrane</keyword>
<organism evidence="2 3">
    <name type="scientific">Halococcus saccharolyticus DSM 5350</name>
    <dbReference type="NCBI Taxonomy" id="1227455"/>
    <lineage>
        <taxon>Archaea</taxon>
        <taxon>Methanobacteriati</taxon>
        <taxon>Methanobacteriota</taxon>
        <taxon>Stenosarchaea group</taxon>
        <taxon>Halobacteria</taxon>
        <taxon>Halobacteriales</taxon>
        <taxon>Halococcaceae</taxon>
        <taxon>Halococcus</taxon>
    </lineage>
</organism>
<protein>
    <submittedName>
        <fullName evidence="2">Uncharacterized protein</fullName>
    </submittedName>
</protein>
<dbReference type="InParanoid" id="M0MAI0"/>
<dbReference type="AlphaFoldDB" id="M0MAI0"/>
<keyword evidence="1" id="KW-0472">Membrane</keyword>